<dbReference type="Pfam" id="PF00586">
    <property type="entry name" value="AIRS"/>
    <property type="match status" value="1"/>
</dbReference>
<dbReference type="GO" id="GO:0009228">
    <property type="term" value="P:thiamine biosynthetic process"/>
    <property type="evidence" value="ECO:0007669"/>
    <property type="project" value="UniProtKB-KW"/>
</dbReference>
<keyword evidence="5" id="KW-1185">Reference proteome</keyword>
<protein>
    <submittedName>
        <fullName evidence="4">AIR synthase related protein</fullName>
    </submittedName>
</protein>
<proteinExistence type="predicted"/>
<feature type="domain" description="PurM-like C-terminal" evidence="3">
    <location>
        <begin position="201"/>
        <end position="310"/>
    </location>
</feature>
<dbReference type="PANTHER" id="PTHR30270:SF0">
    <property type="entry name" value="THIAMINE-MONOPHOSPHATE KINASE"/>
    <property type="match status" value="1"/>
</dbReference>
<keyword evidence="1" id="KW-0784">Thiamine biosynthesis</keyword>
<gene>
    <name evidence="4" type="ORF">MRX98_03415</name>
</gene>
<dbReference type="SUPFAM" id="SSF55326">
    <property type="entry name" value="PurM N-terminal domain-like"/>
    <property type="match status" value="1"/>
</dbReference>
<dbReference type="EMBL" id="JALJRB010000002">
    <property type="protein sequence ID" value="MCJ8499610.1"/>
    <property type="molecule type" value="Genomic_DNA"/>
</dbReference>
<dbReference type="SUPFAM" id="SSF56042">
    <property type="entry name" value="PurM C-terminal domain-like"/>
    <property type="match status" value="1"/>
</dbReference>
<dbReference type="InterPro" id="IPR011413">
    <property type="entry name" value="UCP036540_AIR"/>
</dbReference>
<sequence length="338" mass="36573">MTTQHSVDPPETILREIVQKVSCYDGLRRKQPIRDVYNILRRTHQFGCQLPNYGDDAAIIPWNEGYLLLAADGMMTQLLANEPYAAGKAAVMVTVNDIYAMGGRPIGLVNVLSSGDAQQRAMIVAGIAKGCEKLQVPMLGGHTHPEAPLDLPALSVAILGHAKKLMRSHLAAVGDHILLAVDLQGRPGCRSVKSWDANSGKQPKQLQERLEVMVAVAEHEWSVAAKDVSNAGILGTAAIMVENSGHGAIIDLDALPRPEGMRILDWVLCFQSYGFVLSVPPAHTAKVTSLFEERGISAGVIGSVQEKPVVSLCLSGRQEDLIDFRRNHITGIRFKPGD</sequence>
<evidence type="ECO:0000313" key="4">
    <source>
        <dbReference type="EMBL" id="MCJ8499610.1"/>
    </source>
</evidence>
<evidence type="ECO:0000259" key="2">
    <source>
        <dbReference type="Pfam" id="PF00586"/>
    </source>
</evidence>
<reference evidence="4" key="1">
    <citation type="submission" date="2022-04" db="EMBL/GenBank/DDBJ databases">
        <title>Desulfatitalea alkaliphila sp. nov., a novel anaerobic sulfate-reducing bacterium isolated from terrestrial mud volcano, Taman Peninsula, Russia.</title>
        <authorList>
            <person name="Khomyakova M.A."/>
            <person name="Merkel A.Y."/>
            <person name="Slobodkin A.I."/>
        </authorList>
    </citation>
    <scope>NUCLEOTIDE SEQUENCE</scope>
    <source>
        <strain evidence="4">M08but</strain>
    </source>
</reference>
<dbReference type="PANTHER" id="PTHR30270">
    <property type="entry name" value="THIAMINE-MONOPHOSPHATE KINASE"/>
    <property type="match status" value="1"/>
</dbReference>
<dbReference type="Gene3D" id="3.30.1330.10">
    <property type="entry name" value="PurM-like, N-terminal domain"/>
    <property type="match status" value="1"/>
</dbReference>
<dbReference type="RefSeq" id="WP_246903001.1">
    <property type="nucleotide sequence ID" value="NZ_JALJRB010000002.1"/>
</dbReference>
<evidence type="ECO:0000256" key="1">
    <source>
        <dbReference type="ARBA" id="ARBA00022977"/>
    </source>
</evidence>
<dbReference type="InterPro" id="IPR010918">
    <property type="entry name" value="PurM-like_C_dom"/>
</dbReference>
<dbReference type="AlphaFoldDB" id="A0AA41R2C9"/>
<dbReference type="InterPro" id="IPR036921">
    <property type="entry name" value="PurM-like_N_sf"/>
</dbReference>
<organism evidence="4 5">
    <name type="scientific">Desulfatitalea alkaliphila</name>
    <dbReference type="NCBI Taxonomy" id="2929485"/>
    <lineage>
        <taxon>Bacteria</taxon>
        <taxon>Pseudomonadati</taxon>
        <taxon>Thermodesulfobacteriota</taxon>
        <taxon>Desulfobacteria</taxon>
        <taxon>Desulfobacterales</taxon>
        <taxon>Desulfosarcinaceae</taxon>
        <taxon>Desulfatitalea</taxon>
    </lineage>
</organism>
<dbReference type="InterPro" id="IPR006283">
    <property type="entry name" value="ThiL-like"/>
</dbReference>
<dbReference type="GO" id="GO:0009030">
    <property type="term" value="F:thiamine-phosphate kinase activity"/>
    <property type="evidence" value="ECO:0007669"/>
    <property type="project" value="InterPro"/>
</dbReference>
<name>A0AA41R2C9_9BACT</name>
<comment type="caution">
    <text evidence="4">The sequence shown here is derived from an EMBL/GenBank/DDBJ whole genome shotgun (WGS) entry which is preliminary data.</text>
</comment>
<feature type="domain" description="PurM-like N-terminal" evidence="2">
    <location>
        <begin position="54"/>
        <end position="161"/>
    </location>
</feature>
<accession>A0AA41R2C9</accession>
<dbReference type="Proteomes" id="UP001165427">
    <property type="component" value="Unassembled WGS sequence"/>
</dbReference>
<dbReference type="InterPro" id="IPR036676">
    <property type="entry name" value="PurM-like_C_sf"/>
</dbReference>
<dbReference type="Gene3D" id="3.90.650.10">
    <property type="entry name" value="PurM-like C-terminal domain"/>
    <property type="match status" value="1"/>
</dbReference>
<dbReference type="CDD" id="cd02192">
    <property type="entry name" value="PurM-like3"/>
    <property type="match status" value="1"/>
</dbReference>
<dbReference type="InterPro" id="IPR016188">
    <property type="entry name" value="PurM-like_N"/>
</dbReference>
<dbReference type="PIRSF" id="PIRSF036540">
    <property type="entry name" value="UCP036540_AIR"/>
    <property type="match status" value="1"/>
</dbReference>
<evidence type="ECO:0000313" key="5">
    <source>
        <dbReference type="Proteomes" id="UP001165427"/>
    </source>
</evidence>
<dbReference type="Pfam" id="PF02769">
    <property type="entry name" value="AIRS_C"/>
    <property type="match status" value="1"/>
</dbReference>
<evidence type="ECO:0000259" key="3">
    <source>
        <dbReference type="Pfam" id="PF02769"/>
    </source>
</evidence>